<dbReference type="Pfam" id="PF08327">
    <property type="entry name" value="AHSA1"/>
    <property type="match status" value="1"/>
</dbReference>
<dbReference type="EMBL" id="JAFLRJ010000095">
    <property type="protein sequence ID" value="MBO0512279.1"/>
    <property type="molecule type" value="Genomic_DNA"/>
</dbReference>
<feature type="domain" description="Activator of Hsp90 ATPase homologue 1/2-like C-terminal" evidence="2">
    <location>
        <begin position="14"/>
        <end position="154"/>
    </location>
</feature>
<evidence type="ECO:0000256" key="1">
    <source>
        <dbReference type="ARBA" id="ARBA00006817"/>
    </source>
</evidence>
<protein>
    <submittedName>
        <fullName evidence="3">SRPBCC domain-containing protein</fullName>
    </submittedName>
</protein>
<dbReference type="Gene3D" id="3.30.530.20">
    <property type="match status" value="1"/>
</dbReference>
<name>A0A939F689_9ACTN</name>
<evidence type="ECO:0000313" key="3">
    <source>
        <dbReference type="EMBL" id="MBO0512279.1"/>
    </source>
</evidence>
<comment type="similarity">
    <text evidence="1">Belongs to the AHA1 family.</text>
</comment>
<dbReference type="RefSeq" id="WP_206961675.1">
    <property type="nucleotide sequence ID" value="NZ_BAAAJJ010000006.1"/>
</dbReference>
<evidence type="ECO:0000313" key="4">
    <source>
        <dbReference type="Proteomes" id="UP000664167"/>
    </source>
</evidence>
<dbReference type="InterPro" id="IPR023393">
    <property type="entry name" value="START-like_dom_sf"/>
</dbReference>
<organism evidence="3 4">
    <name type="scientific">Streptomyces beijiangensis</name>
    <dbReference type="NCBI Taxonomy" id="163361"/>
    <lineage>
        <taxon>Bacteria</taxon>
        <taxon>Bacillati</taxon>
        <taxon>Actinomycetota</taxon>
        <taxon>Actinomycetes</taxon>
        <taxon>Kitasatosporales</taxon>
        <taxon>Streptomycetaceae</taxon>
        <taxon>Streptomyces</taxon>
    </lineage>
</organism>
<gene>
    <name evidence="3" type="ORF">J0695_10715</name>
</gene>
<accession>A0A939F689</accession>
<dbReference type="SUPFAM" id="SSF55961">
    <property type="entry name" value="Bet v1-like"/>
    <property type="match status" value="1"/>
</dbReference>
<dbReference type="Proteomes" id="UP000664167">
    <property type="component" value="Unassembled WGS sequence"/>
</dbReference>
<sequence length="164" mass="18164">MSTTEFVYVSYIQATPEELYASLTEWPSIERYMGGWGPVSDWQVGSVVRWQMGPDSDAQDLGQKVLEAEPGKRLTYTWHTLQPMHRELFDTDEEFAAALGERSTVSFAIEPGEVVEAGTKLTLTHGDFDSPDSKMLEGTSGGWVMIVSALKTQLEGGRRLDGKA</sequence>
<proteinExistence type="inferred from homology"/>
<dbReference type="InterPro" id="IPR013538">
    <property type="entry name" value="ASHA1/2-like_C"/>
</dbReference>
<comment type="caution">
    <text evidence="3">The sequence shown here is derived from an EMBL/GenBank/DDBJ whole genome shotgun (WGS) entry which is preliminary data.</text>
</comment>
<keyword evidence="4" id="KW-1185">Reference proteome</keyword>
<evidence type="ECO:0000259" key="2">
    <source>
        <dbReference type="Pfam" id="PF08327"/>
    </source>
</evidence>
<dbReference type="AlphaFoldDB" id="A0A939F689"/>
<reference evidence="3" key="1">
    <citation type="submission" date="2021-03" db="EMBL/GenBank/DDBJ databases">
        <title>Streptomyces poriferae sp. nov., a novel marine sponge-derived Actinobacteria species with anti-MRSA activity.</title>
        <authorList>
            <person name="Sandoval-Powers M."/>
            <person name="Kralova S."/>
            <person name="Nguyen G.-S."/>
            <person name="Fawwal D."/>
            <person name="Degnes K."/>
            <person name="Klinkenberg G."/>
            <person name="Sletta H."/>
            <person name="Wentzel A."/>
            <person name="Liles M.R."/>
        </authorList>
    </citation>
    <scope>NUCLEOTIDE SEQUENCE</scope>
    <source>
        <strain evidence="3">DSM 41794</strain>
    </source>
</reference>